<dbReference type="GO" id="GO:0051213">
    <property type="term" value="F:dioxygenase activity"/>
    <property type="evidence" value="ECO:0007669"/>
    <property type="project" value="UniProtKB-KW"/>
</dbReference>
<proteinExistence type="predicted"/>
<name>A0ABU0IRH4_9CAUL</name>
<dbReference type="Gene3D" id="2.60.120.620">
    <property type="entry name" value="q2cbj1_9rhob like domain"/>
    <property type="match status" value="1"/>
</dbReference>
<sequence length="266" mass="29833">MRHETPAAPPLTAETVDYLMTTRGWVLFPGQIGEVQLQALRDDSETVYARRRALQLKNGVGANMEGAAHHVLGEDTSFDAFIADPPLWETIEGHFAGKFILLNFGATLLQPGADGYTLKPHRDVRAYSRDYRLSLNMLVMLDDFTVENGATLVLSGSHQVEAMPSLELFHQYAEPVTGKAGDILLFDSLLVHSAAPNRSAAQRRALTLCFGRPFFKPQMDWPRYLGPDQGLSPKARQLLGYDARSPESLEEYYQPPERWTFKPDQR</sequence>
<comment type="caution">
    <text evidence="2">The sequence shown here is derived from an EMBL/GenBank/DDBJ whole genome shotgun (WGS) entry which is preliminary data.</text>
</comment>
<gene>
    <name evidence="2" type="ORF">QO010_002400</name>
</gene>
<keyword evidence="2" id="KW-0223">Dioxygenase</keyword>
<organism evidence="2 3">
    <name type="scientific">Caulobacter ginsengisoli</name>
    <dbReference type="NCBI Taxonomy" id="400775"/>
    <lineage>
        <taxon>Bacteria</taxon>
        <taxon>Pseudomonadati</taxon>
        <taxon>Pseudomonadota</taxon>
        <taxon>Alphaproteobacteria</taxon>
        <taxon>Caulobacterales</taxon>
        <taxon>Caulobacteraceae</taxon>
        <taxon>Caulobacter</taxon>
    </lineage>
</organism>
<dbReference type="InterPro" id="IPR008775">
    <property type="entry name" value="Phytyl_CoA_dOase-like"/>
</dbReference>
<evidence type="ECO:0000313" key="3">
    <source>
        <dbReference type="Proteomes" id="UP001228905"/>
    </source>
</evidence>
<dbReference type="Pfam" id="PF05721">
    <property type="entry name" value="PhyH"/>
    <property type="match status" value="1"/>
</dbReference>
<accession>A0ABU0IRH4</accession>
<dbReference type="EMBL" id="JAUSVS010000004">
    <property type="protein sequence ID" value="MDQ0464616.1"/>
    <property type="molecule type" value="Genomic_DNA"/>
</dbReference>
<evidence type="ECO:0000256" key="1">
    <source>
        <dbReference type="ARBA" id="ARBA00001954"/>
    </source>
</evidence>
<protein>
    <submittedName>
        <fullName evidence="2">Ectoine hydroxylase-related dioxygenase (Phytanoyl-CoA dioxygenase family)</fullName>
    </submittedName>
</protein>
<dbReference type="RefSeq" id="WP_307349421.1">
    <property type="nucleotide sequence ID" value="NZ_JAUSVS010000004.1"/>
</dbReference>
<evidence type="ECO:0000313" key="2">
    <source>
        <dbReference type="EMBL" id="MDQ0464616.1"/>
    </source>
</evidence>
<reference evidence="2 3" key="1">
    <citation type="submission" date="2023-07" db="EMBL/GenBank/DDBJ databases">
        <title>Genomic Encyclopedia of Type Strains, Phase IV (KMG-IV): sequencing the most valuable type-strain genomes for metagenomic binning, comparative biology and taxonomic classification.</title>
        <authorList>
            <person name="Goeker M."/>
        </authorList>
    </citation>
    <scope>NUCLEOTIDE SEQUENCE [LARGE SCALE GENOMIC DNA]</scope>
    <source>
        <strain evidence="2 3">DSM 18695</strain>
    </source>
</reference>
<keyword evidence="3" id="KW-1185">Reference proteome</keyword>
<dbReference type="SUPFAM" id="SSF51197">
    <property type="entry name" value="Clavaminate synthase-like"/>
    <property type="match status" value="1"/>
</dbReference>
<keyword evidence="2" id="KW-0560">Oxidoreductase</keyword>
<dbReference type="Proteomes" id="UP001228905">
    <property type="component" value="Unassembled WGS sequence"/>
</dbReference>
<dbReference type="PANTHER" id="PTHR20883:SF48">
    <property type="entry name" value="ECTOINE DIOXYGENASE"/>
    <property type="match status" value="1"/>
</dbReference>
<comment type="cofactor">
    <cofactor evidence="1">
        <name>Fe(2+)</name>
        <dbReference type="ChEBI" id="CHEBI:29033"/>
    </cofactor>
</comment>
<dbReference type="PANTHER" id="PTHR20883">
    <property type="entry name" value="PHYTANOYL-COA DIOXYGENASE DOMAIN CONTAINING 1"/>
    <property type="match status" value="1"/>
</dbReference>